<sequence>MKLRTREIKFGTHSGTGGHSAGPPVTSRPTLTWRAILPLKPLAPLAVTLELPRICNQQNPNKPFSSSFAGWPARQIVLFCKLACHTSSSAICTVIGADYYCFPCLY</sequence>
<feature type="region of interest" description="Disordered" evidence="1">
    <location>
        <begin position="1"/>
        <end position="26"/>
    </location>
</feature>
<proteinExistence type="predicted"/>
<dbReference type="Proteomes" id="UP001385951">
    <property type="component" value="Unassembled WGS sequence"/>
</dbReference>
<gene>
    <name evidence="2" type="ORF">QCA50_020111</name>
</gene>
<evidence type="ECO:0000313" key="2">
    <source>
        <dbReference type="EMBL" id="KAK7676921.1"/>
    </source>
</evidence>
<feature type="compositionally biased region" description="Basic and acidic residues" evidence="1">
    <location>
        <begin position="1"/>
        <end position="10"/>
    </location>
</feature>
<name>A0AAW0FHW9_9APHY</name>
<reference evidence="2 3" key="1">
    <citation type="submission" date="2022-09" db="EMBL/GenBank/DDBJ databases">
        <authorList>
            <person name="Palmer J.M."/>
        </authorList>
    </citation>
    <scope>NUCLEOTIDE SEQUENCE [LARGE SCALE GENOMIC DNA]</scope>
    <source>
        <strain evidence="2 3">DSM 7382</strain>
    </source>
</reference>
<dbReference type="EMBL" id="JASBNA010000100">
    <property type="protein sequence ID" value="KAK7676921.1"/>
    <property type="molecule type" value="Genomic_DNA"/>
</dbReference>
<evidence type="ECO:0000256" key="1">
    <source>
        <dbReference type="SAM" id="MobiDB-lite"/>
    </source>
</evidence>
<protein>
    <submittedName>
        <fullName evidence="2">Uncharacterized protein</fullName>
    </submittedName>
</protein>
<dbReference type="AlphaFoldDB" id="A0AAW0FHW9"/>
<evidence type="ECO:0000313" key="3">
    <source>
        <dbReference type="Proteomes" id="UP001385951"/>
    </source>
</evidence>
<accession>A0AAW0FHW9</accession>
<keyword evidence="3" id="KW-1185">Reference proteome</keyword>
<organism evidence="2 3">
    <name type="scientific">Cerrena zonata</name>
    <dbReference type="NCBI Taxonomy" id="2478898"/>
    <lineage>
        <taxon>Eukaryota</taxon>
        <taxon>Fungi</taxon>
        <taxon>Dikarya</taxon>
        <taxon>Basidiomycota</taxon>
        <taxon>Agaricomycotina</taxon>
        <taxon>Agaricomycetes</taxon>
        <taxon>Polyporales</taxon>
        <taxon>Cerrenaceae</taxon>
        <taxon>Cerrena</taxon>
    </lineage>
</organism>
<comment type="caution">
    <text evidence="2">The sequence shown here is derived from an EMBL/GenBank/DDBJ whole genome shotgun (WGS) entry which is preliminary data.</text>
</comment>